<protein>
    <recommendedName>
        <fullName evidence="2">Antitoxin</fullName>
    </recommendedName>
</protein>
<sequence length="87" mass="9315">MNTITSAVTIRALRDGLADAVGRASYGIERVEITKNGKPAAELLGTEDFELLERLEMLPDVAGYRAAKLVDDGGRVSPNELLAELDA</sequence>
<dbReference type="InterPro" id="IPR006442">
    <property type="entry name" value="Antitoxin_Phd/YefM"/>
</dbReference>
<dbReference type="Proteomes" id="UP000247980">
    <property type="component" value="Unassembled WGS sequence"/>
</dbReference>
<dbReference type="Pfam" id="PF02604">
    <property type="entry name" value="PhdYeFM_antitox"/>
    <property type="match status" value="1"/>
</dbReference>
<dbReference type="Gene3D" id="3.40.1620.10">
    <property type="entry name" value="YefM-like domain"/>
    <property type="match status" value="1"/>
</dbReference>
<evidence type="ECO:0000313" key="4">
    <source>
        <dbReference type="Proteomes" id="UP000247980"/>
    </source>
</evidence>
<organism evidence="3 4">
    <name type="scientific">Arthrobacter psychrolactophilus</name>
    <dbReference type="NCBI Taxonomy" id="92442"/>
    <lineage>
        <taxon>Bacteria</taxon>
        <taxon>Bacillati</taxon>
        <taxon>Actinomycetota</taxon>
        <taxon>Actinomycetes</taxon>
        <taxon>Micrococcales</taxon>
        <taxon>Micrococcaceae</taxon>
        <taxon>Arthrobacter</taxon>
    </lineage>
</organism>
<evidence type="ECO:0000256" key="1">
    <source>
        <dbReference type="ARBA" id="ARBA00009981"/>
    </source>
</evidence>
<comment type="function">
    <text evidence="2">Antitoxin component of a type II toxin-antitoxin (TA) system.</text>
</comment>
<reference evidence="3 4" key="1">
    <citation type="submission" date="2018-05" db="EMBL/GenBank/DDBJ databases">
        <title>Genetic diversity of glacier-inhabiting Cryobacterium bacteria in China and description of Cryobacterium mengkeensis sp. nov. and Arthrobacter glacialis sp. nov.</title>
        <authorList>
            <person name="Liu Q."/>
            <person name="Xin Y.-H."/>
        </authorList>
    </citation>
    <scope>NUCLEOTIDE SEQUENCE [LARGE SCALE GENOMIC DNA]</scope>
    <source>
        <strain evidence="3 4">B7</strain>
    </source>
</reference>
<evidence type="ECO:0000313" key="3">
    <source>
        <dbReference type="EMBL" id="PYI37124.1"/>
    </source>
</evidence>
<dbReference type="InterPro" id="IPR036165">
    <property type="entry name" value="YefM-like_sf"/>
</dbReference>
<evidence type="ECO:0000256" key="2">
    <source>
        <dbReference type="RuleBase" id="RU362080"/>
    </source>
</evidence>
<proteinExistence type="inferred from homology"/>
<dbReference type="SUPFAM" id="SSF143120">
    <property type="entry name" value="YefM-like"/>
    <property type="match status" value="1"/>
</dbReference>
<name>A0A2V5ISD5_9MICC</name>
<dbReference type="EMBL" id="QJVC01000028">
    <property type="protein sequence ID" value="PYI37124.1"/>
    <property type="molecule type" value="Genomic_DNA"/>
</dbReference>
<comment type="caution">
    <text evidence="3">The sequence shown here is derived from an EMBL/GenBank/DDBJ whole genome shotgun (WGS) entry which is preliminary data.</text>
</comment>
<dbReference type="AlphaFoldDB" id="A0A2V5ISD5"/>
<accession>A0A2V5ISD5</accession>
<dbReference type="NCBIfam" id="TIGR01552">
    <property type="entry name" value="phd_fam"/>
    <property type="match status" value="1"/>
</dbReference>
<comment type="similarity">
    <text evidence="1 2">Belongs to the phD/YefM antitoxin family.</text>
</comment>
<dbReference type="OrthoDB" id="3730588at2"/>
<keyword evidence="4" id="KW-1185">Reference proteome</keyword>
<dbReference type="RefSeq" id="WP_110486723.1">
    <property type="nucleotide sequence ID" value="NZ_QJVC01000028.1"/>
</dbReference>
<gene>
    <name evidence="3" type="ORF">CVS30_16890</name>
</gene>